<gene>
    <name evidence="2" type="ORF">Pcinc_036998</name>
</gene>
<accession>A0AAE1BTN8</accession>
<keyword evidence="1" id="KW-0812">Transmembrane</keyword>
<evidence type="ECO:0000313" key="2">
    <source>
        <dbReference type="EMBL" id="KAK3856696.1"/>
    </source>
</evidence>
<evidence type="ECO:0000256" key="1">
    <source>
        <dbReference type="SAM" id="Phobius"/>
    </source>
</evidence>
<dbReference type="AlphaFoldDB" id="A0AAE1BTN8"/>
<feature type="transmembrane region" description="Helical" evidence="1">
    <location>
        <begin position="63"/>
        <end position="85"/>
    </location>
</feature>
<organism evidence="2 3">
    <name type="scientific">Petrolisthes cinctipes</name>
    <name type="common">Flat porcelain crab</name>
    <dbReference type="NCBI Taxonomy" id="88211"/>
    <lineage>
        <taxon>Eukaryota</taxon>
        <taxon>Metazoa</taxon>
        <taxon>Ecdysozoa</taxon>
        <taxon>Arthropoda</taxon>
        <taxon>Crustacea</taxon>
        <taxon>Multicrustacea</taxon>
        <taxon>Malacostraca</taxon>
        <taxon>Eumalacostraca</taxon>
        <taxon>Eucarida</taxon>
        <taxon>Decapoda</taxon>
        <taxon>Pleocyemata</taxon>
        <taxon>Anomura</taxon>
        <taxon>Galatheoidea</taxon>
        <taxon>Porcellanidae</taxon>
        <taxon>Petrolisthes</taxon>
    </lineage>
</organism>
<keyword evidence="1" id="KW-1133">Transmembrane helix</keyword>
<feature type="transmembrane region" description="Helical" evidence="1">
    <location>
        <begin position="30"/>
        <end position="48"/>
    </location>
</feature>
<keyword evidence="1" id="KW-0472">Membrane</keyword>
<protein>
    <submittedName>
        <fullName evidence="2">Uncharacterized protein</fullName>
    </submittedName>
</protein>
<dbReference type="EMBL" id="JAWQEG010005813">
    <property type="protein sequence ID" value="KAK3856696.1"/>
    <property type="molecule type" value="Genomic_DNA"/>
</dbReference>
<name>A0AAE1BTN8_PETCI</name>
<reference evidence="2" key="1">
    <citation type="submission" date="2023-10" db="EMBL/GenBank/DDBJ databases">
        <title>Genome assemblies of two species of porcelain crab, Petrolisthes cinctipes and Petrolisthes manimaculis (Anomura: Porcellanidae).</title>
        <authorList>
            <person name="Angst P."/>
        </authorList>
    </citation>
    <scope>NUCLEOTIDE SEQUENCE</scope>
    <source>
        <strain evidence="2">PB745_01</strain>
        <tissue evidence="2">Gill</tissue>
    </source>
</reference>
<proteinExistence type="predicted"/>
<evidence type="ECO:0000313" key="3">
    <source>
        <dbReference type="Proteomes" id="UP001286313"/>
    </source>
</evidence>
<dbReference type="Proteomes" id="UP001286313">
    <property type="component" value="Unassembled WGS sequence"/>
</dbReference>
<comment type="caution">
    <text evidence="2">The sequence shown here is derived from an EMBL/GenBank/DDBJ whole genome shotgun (WGS) entry which is preliminary data.</text>
</comment>
<sequence>MGYQQNRYIQCNDKVSNNSKQGGIGMERSWMVLCVMVLSVAGVDKAVAGDYLTRDYYFDFGDVTAIIVFLTIGILGGLACLGGYARSLRASSY</sequence>
<keyword evidence="3" id="KW-1185">Reference proteome</keyword>